<keyword evidence="2" id="KW-1185">Reference proteome</keyword>
<dbReference type="EMBL" id="PEIK01000003">
    <property type="protein sequence ID" value="PIH05218.1"/>
    <property type="molecule type" value="Genomic_DNA"/>
</dbReference>
<reference evidence="1 2" key="1">
    <citation type="submission" date="2017-10" db="EMBL/GenBank/DDBJ databases">
        <title>Reclassification of Eubacterium combesii and discrepancies in the nomenclature of botulinum neurotoxin producing clostridia. Request for an Opinion.</title>
        <authorList>
            <person name="Dobritsa A.P."/>
            <person name="Kutumbaka K.K."/>
            <person name="Samadpour M."/>
        </authorList>
    </citation>
    <scope>NUCLEOTIDE SEQUENCE [LARGE SCALE GENOMIC DNA]</scope>
    <source>
        <strain evidence="1 2">DSM 20696</strain>
    </source>
</reference>
<accession>A0A2G7HJD1</accession>
<name>A0A2G7HJD1_9CLOT</name>
<dbReference type="RefSeq" id="WP_099838459.1">
    <property type="nucleotide sequence ID" value="NZ_PEIK01000003.1"/>
</dbReference>
<sequence length="64" mass="7481">MIKKFKYKGKKYLLSERDLMNNIPGIRITKYGVVSIIINKKLDAVKKKLMIHRFITGRGLTKMV</sequence>
<organism evidence="1 2">
    <name type="scientific">Clostridium combesii</name>
    <dbReference type="NCBI Taxonomy" id="39481"/>
    <lineage>
        <taxon>Bacteria</taxon>
        <taxon>Bacillati</taxon>
        <taxon>Bacillota</taxon>
        <taxon>Clostridia</taxon>
        <taxon>Eubacteriales</taxon>
        <taxon>Clostridiaceae</taxon>
        <taxon>Clostridium</taxon>
    </lineage>
</organism>
<evidence type="ECO:0000313" key="1">
    <source>
        <dbReference type="EMBL" id="PIH05218.1"/>
    </source>
</evidence>
<dbReference type="AlphaFoldDB" id="A0A2G7HJD1"/>
<proteinExistence type="predicted"/>
<comment type="caution">
    <text evidence="1">The sequence shown here is derived from an EMBL/GenBank/DDBJ whole genome shotgun (WGS) entry which is preliminary data.</text>
</comment>
<gene>
    <name evidence="1" type="ORF">CS538_05155</name>
</gene>
<protein>
    <submittedName>
        <fullName evidence="1">Uncharacterized protein</fullName>
    </submittedName>
</protein>
<evidence type="ECO:0000313" key="2">
    <source>
        <dbReference type="Proteomes" id="UP000231322"/>
    </source>
</evidence>
<dbReference type="Proteomes" id="UP000231322">
    <property type="component" value="Unassembled WGS sequence"/>
</dbReference>